<dbReference type="Pfam" id="PF06985">
    <property type="entry name" value="HET"/>
    <property type="match status" value="1"/>
</dbReference>
<evidence type="ECO:0000256" key="1">
    <source>
        <dbReference type="SAM" id="MobiDB-lite"/>
    </source>
</evidence>
<evidence type="ECO:0000313" key="3">
    <source>
        <dbReference type="EMBL" id="RMJ07383.1"/>
    </source>
</evidence>
<gene>
    <name evidence="3" type="ORF">CDV36_013009</name>
</gene>
<sequence>MSRWHEDTCVSPDVVLNGDLPTCNTCGAVPDLDAIRLKQQQTSPFPPSPPDEAPGQFNLHWPLSSLYSRATDANTGQGLANNSNEDVRSTHDFEPSPIYQRRLETQEFRLLRLDGASSGTNLLHLHLETHDQVRFPVYETVSYTWGGENNDNSRSQLVFIGPYWDILLQTQNCWDMLKFLRPADGLRRLWVDAICINQKDDEERAAQVSKMADIYQKAQRALVYLGSSLVDATSPRKYPLRQRFEHSITQFNESDQILRDGKVDLNKLLVRRYFSRVWVIQELIVSRQVVFQVGDTEFWADGTSIHRVKGYDWQNTPAPWLVHMAQGTPQGRDIYGAMRETWSSNASDLRDKIFGILALIDDRQERELFRPDYSLSFFHVYVGALAYSLLGLKRIEILCHAAGLSAPDGQPSWMIDSKIPTWPARFDFQGQAESTFKSWRRVWPEKWVWPPRDDLDTATIAQRRPFDLIMGQTGLDQKRRGPGSFIFSQFSTQYKSRKGVHVDPGPYTMEEFVNPGLVSIYFEDPDAEALQRLKEETWNNGATVDASRGSLEINLTRICGFTTTPLKVYTDGRMTIFGVEGAGKVETWMYLITDIPLDRLIIPGRDHLFLLDQGDEKSFVILILRKLEDSLALKLIGCCYGLYFRFRPRRWLAAEMASAPPEDDKVFLPDLRNRLRYDDMAKLFVGDEILEKLLHIDAHSLDKHQFKTLAHEFLLGASPKLFEAFRKYVHQRYRPVIKGEHVEISVHPAAWRSIRDSACICCFLQLFPEMRYEEEEDWRNSEPLWRRTTHETYRYKTTVQYGELDYSMIHEEKFLHFRASMVSLCSIMWHMMPTESLAGFPGVTTRLHMPEPEYCPLIYDVV</sequence>
<protein>
    <recommendedName>
        <fullName evidence="2">Heterokaryon incompatibility domain-containing protein</fullName>
    </recommendedName>
</protein>
<dbReference type="Proteomes" id="UP000277212">
    <property type="component" value="Unassembled WGS sequence"/>
</dbReference>
<evidence type="ECO:0000313" key="4">
    <source>
        <dbReference type="Proteomes" id="UP000277212"/>
    </source>
</evidence>
<name>A0A3M2RPY1_9HYPO</name>
<keyword evidence="4" id="KW-1185">Reference proteome</keyword>
<dbReference type="STRING" id="2010991.A0A3M2RPY1"/>
<dbReference type="InterPro" id="IPR052895">
    <property type="entry name" value="HetReg/Transcr_Mod"/>
</dbReference>
<evidence type="ECO:0000259" key="2">
    <source>
        <dbReference type="Pfam" id="PF06985"/>
    </source>
</evidence>
<feature type="region of interest" description="Disordered" evidence="1">
    <location>
        <begin position="73"/>
        <end position="93"/>
    </location>
</feature>
<dbReference type="AlphaFoldDB" id="A0A3M2RPY1"/>
<dbReference type="PANTHER" id="PTHR24148">
    <property type="entry name" value="ANKYRIN REPEAT DOMAIN-CONTAINING PROTEIN 39 HOMOLOG-RELATED"/>
    <property type="match status" value="1"/>
</dbReference>
<accession>A0A3M2RPY1</accession>
<dbReference type="InterPro" id="IPR010730">
    <property type="entry name" value="HET"/>
</dbReference>
<feature type="compositionally biased region" description="Polar residues" evidence="1">
    <location>
        <begin position="73"/>
        <end position="84"/>
    </location>
</feature>
<dbReference type="PANTHER" id="PTHR24148:SF81">
    <property type="entry name" value="HETEROKARYON INCOMPATIBILITY DOMAIN-CONTAINING PROTEIN"/>
    <property type="match status" value="1"/>
</dbReference>
<dbReference type="EMBL" id="NKUJ01000344">
    <property type="protein sequence ID" value="RMJ07383.1"/>
    <property type="molecule type" value="Genomic_DNA"/>
</dbReference>
<feature type="domain" description="Heterokaryon incompatibility" evidence="2">
    <location>
        <begin position="138"/>
        <end position="282"/>
    </location>
</feature>
<comment type="caution">
    <text evidence="3">The sequence shown here is derived from an EMBL/GenBank/DDBJ whole genome shotgun (WGS) entry which is preliminary data.</text>
</comment>
<reference evidence="3 4" key="1">
    <citation type="submission" date="2017-06" db="EMBL/GenBank/DDBJ databases">
        <title>Comparative genomic analysis of Ambrosia Fusariam Clade fungi.</title>
        <authorList>
            <person name="Stajich J.E."/>
            <person name="Carrillo J."/>
            <person name="Kijimoto T."/>
            <person name="Eskalen A."/>
            <person name="O'Donnell K."/>
            <person name="Kasson M."/>
        </authorList>
    </citation>
    <scope>NUCLEOTIDE SEQUENCE [LARGE SCALE GENOMIC DNA]</scope>
    <source>
        <strain evidence="3">UCR3666</strain>
    </source>
</reference>
<organism evidence="3 4">
    <name type="scientific">Fusarium kuroshium</name>
    <dbReference type="NCBI Taxonomy" id="2010991"/>
    <lineage>
        <taxon>Eukaryota</taxon>
        <taxon>Fungi</taxon>
        <taxon>Dikarya</taxon>
        <taxon>Ascomycota</taxon>
        <taxon>Pezizomycotina</taxon>
        <taxon>Sordariomycetes</taxon>
        <taxon>Hypocreomycetidae</taxon>
        <taxon>Hypocreales</taxon>
        <taxon>Nectriaceae</taxon>
        <taxon>Fusarium</taxon>
        <taxon>Fusarium solani species complex</taxon>
    </lineage>
</organism>
<dbReference type="OrthoDB" id="2157530at2759"/>
<proteinExistence type="predicted"/>